<dbReference type="PATRIC" id="fig|1423772.3.peg.1651"/>
<name>A0A0R2AWL7_9LACO</name>
<gene>
    <name evidence="1" type="ORF">FC48_GL001550</name>
</gene>
<dbReference type="AlphaFoldDB" id="A0A0R2AWL7"/>
<reference evidence="1 2" key="1">
    <citation type="journal article" date="2015" name="Genome Announc.">
        <title>Expanding the biotechnology potential of lactobacilli through comparative genomics of 213 strains and associated genera.</title>
        <authorList>
            <person name="Sun Z."/>
            <person name="Harris H.M."/>
            <person name="McCann A."/>
            <person name="Guo C."/>
            <person name="Argimon S."/>
            <person name="Zhang W."/>
            <person name="Yang X."/>
            <person name="Jeffery I.B."/>
            <person name="Cooney J.C."/>
            <person name="Kagawa T.F."/>
            <person name="Liu W."/>
            <person name="Song Y."/>
            <person name="Salvetti E."/>
            <person name="Wrobel A."/>
            <person name="Rasinkangas P."/>
            <person name="Parkhill J."/>
            <person name="Rea M.C."/>
            <person name="O'Sullivan O."/>
            <person name="Ritari J."/>
            <person name="Douillard F.P."/>
            <person name="Paul Ross R."/>
            <person name="Yang R."/>
            <person name="Briner A.E."/>
            <person name="Felis G.E."/>
            <person name="de Vos W.M."/>
            <person name="Barrangou R."/>
            <person name="Klaenhammer T.R."/>
            <person name="Caufield P.W."/>
            <person name="Cui Y."/>
            <person name="Zhang H."/>
            <person name="O'Toole P.W."/>
        </authorList>
    </citation>
    <scope>NUCLEOTIDE SEQUENCE [LARGE SCALE GENOMIC DNA]</scope>
    <source>
        <strain evidence="1 2">DSM 20452</strain>
    </source>
</reference>
<dbReference type="EMBL" id="AYYN01000167">
    <property type="protein sequence ID" value="KRM71082.1"/>
    <property type="molecule type" value="Genomic_DNA"/>
</dbReference>
<organism evidence="1 2">
    <name type="scientific">Ligilactobacillus murinus DSM 20452 = NBRC 14221</name>
    <dbReference type="NCBI Taxonomy" id="1423772"/>
    <lineage>
        <taxon>Bacteria</taxon>
        <taxon>Bacillati</taxon>
        <taxon>Bacillota</taxon>
        <taxon>Bacilli</taxon>
        <taxon>Lactobacillales</taxon>
        <taxon>Lactobacillaceae</taxon>
        <taxon>Ligilactobacillus</taxon>
    </lineage>
</organism>
<evidence type="ECO:0000313" key="2">
    <source>
        <dbReference type="Proteomes" id="UP000051612"/>
    </source>
</evidence>
<sequence>MRDANAKNVTTVQALLKADDITVGDDGKLSGFDYQLTIKRHARFLFERGAFLVQKNYPLTNMSEGKTGWAD</sequence>
<dbReference type="RefSeq" id="WP_056960206.1">
    <property type="nucleotide sequence ID" value="NZ_BCVJ01000049.1"/>
</dbReference>
<dbReference type="Proteomes" id="UP000051612">
    <property type="component" value="Unassembled WGS sequence"/>
</dbReference>
<evidence type="ECO:0000313" key="1">
    <source>
        <dbReference type="EMBL" id="KRM71082.1"/>
    </source>
</evidence>
<comment type="caution">
    <text evidence="1">The sequence shown here is derived from an EMBL/GenBank/DDBJ whole genome shotgun (WGS) entry which is preliminary data.</text>
</comment>
<proteinExistence type="predicted"/>
<protein>
    <submittedName>
        <fullName evidence="1">Uncharacterized protein</fullName>
    </submittedName>
</protein>
<accession>A0A0R2AWL7</accession>